<dbReference type="PROSITE" id="PS50158">
    <property type="entry name" value="ZF_CCHC"/>
    <property type="match status" value="1"/>
</dbReference>
<feature type="region of interest" description="Disordered" evidence="2">
    <location>
        <begin position="227"/>
        <end position="258"/>
    </location>
</feature>
<feature type="compositionally biased region" description="Acidic residues" evidence="2">
    <location>
        <begin position="450"/>
        <end position="460"/>
    </location>
</feature>
<dbReference type="SUPFAM" id="SSF57756">
    <property type="entry name" value="Retrovirus zinc finger-like domains"/>
    <property type="match status" value="1"/>
</dbReference>
<evidence type="ECO:0000256" key="1">
    <source>
        <dbReference type="PROSITE-ProRule" id="PRU00047"/>
    </source>
</evidence>
<dbReference type="InterPro" id="IPR036691">
    <property type="entry name" value="Endo/exonu/phosph_ase_sf"/>
</dbReference>
<dbReference type="Gene3D" id="3.60.10.10">
    <property type="entry name" value="Endonuclease/exonuclease/phosphatase"/>
    <property type="match status" value="1"/>
</dbReference>
<dbReference type="EMBL" id="CM000145">
    <property type="protein sequence ID" value="EEE68819.1"/>
    <property type="molecule type" value="Genomic_DNA"/>
</dbReference>
<dbReference type="GO" id="GO:0003676">
    <property type="term" value="F:nucleic acid binding"/>
    <property type="evidence" value="ECO:0007669"/>
    <property type="project" value="InterPro"/>
</dbReference>
<dbReference type="PANTHER" id="PTHR33170">
    <property type="entry name" value="DUF4283 DOMAIN-CONTAINING PROTEIN-RELATED"/>
    <property type="match status" value="1"/>
</dbReference>
<feature type="region of interest" description="Disordered" evidence="2">
    <location>
        <begin position="429"/>
        <end position="491"/>
    </location>
</feature>
<feature type="compositionally biased region" description="Basic and acidic residues" evidence="2">
    <location>
        <begin position="236"/>
        <end position="252"/>
    </location>
</feature>
<gene>
    <name evidence="4" type="ORF">OsJ_27585</name>
</gene>
<evidence type="ECO:0000256" key="2">
    <source>
        <dbReference type="SAM" id="MobiDB-lite"/>
    </source>
</evidence>
<reference evidence="4" key="1">
    <citation type="journal article" date="2005" name="PLoS Biol.">
        <title>The genomes of Oryza sativa: a history of duplications.</title>
        <authorList>
            <person name="Yu J."/>
            <person name="Wang J."/>
            <person name="Lin W."/>
            <person name="Li S."/>
            <person name="Li H."/>
            <person name="Zhou J."/>
            <person name="Ni P."/>
            <person name="Dong W."/>
            <person name="Hu S."/>
            <person name="Zeng C."/>
            <person name="Zhang J."/>
            <person name="Zhang Y."/>
            <person name="Li R."/>
            <person name="Xu Z."/>
            <person name="Li S."/>
            <person name="Li X."/>
            <person name="Zheng H."/>
            <person name="Cong L."/>
            <person name="Lin L."/>
            <person name="Yin J."/>
            <person name="Geng J."/>
            <person name="Li G."/>
            <person name="Shi J."/>
            <person name="Liu J."/>
            <person name="Lv H."/>
            <person name="Li J."/>
            <person name="Wang J."/>
            <person name="Deng Y."/>
            <person name="Ran L."/>
            <person name="Shi X."/>
            <person name="Wang X."/>
            <person name="Wu Q."/>
            <person name="Li C."/>
            <person name="Ren X."/>
            <person name="Wang J."/>
            <person name="Wang X."/>
            <person name="Li D."/>
            <person name="Liu D."/>
            <person name="Zhang X."/>
            <person name="Ji Z."/>
            <person name="Zhao W."/>
            <person name="Sun Y."/>
            <person name="Zhang Z."/>
            <person name="Bao J."/>
            <person name="Han Y."/>
            <person name="Dong L."/>
            <person name="Ji J."/>
            <person name="Chen P."/>
            <person name="Wu S."/>
            <person name="Liu J."/>
            <person name="Xiao Y."/>
            <person name="Bu D."/>
            <person name="Tan J."/>
            <person name="Yang L."/>
            <person name="Ye C."/>
            <person name="Zhang J."/>
            <person name="Xu J."/>
            <person name="Zhou Y."/>
            <person name="Yu Y."/>
            <person name="Zhang B."/>
            <person name="Zhuang S."/>
            <person name="Wei H."/>
            <person name="Liu B."/>
            <person name="Lei M."/>
            <person name="Yu H."/>
            <person name="Li Y."/>
            <person name="Xu H."/>
            <person name="Wei S."/>
            <person name="He X."/>
            <person name="Fang L."/>
            <person name="Zhang Z."/>
            <person name="Zhang Y."/>
            <person name="Huang X."/>
            <person name="Su Z."/>
            <person name="Tong W."/>
            <person name="Li J."/>
            <person name="Tong Z."/>
            <person name="Li S."/>
            <person name="Ye J."/>
            <person name="Wang L."/>
            <person name="Fang L."/>
            <person name="Lei T."/>
            <person name="Chen C."/>
            <person name="Chen H."/>
            <person name="Xu Z."/>
            <person name="Li H."/>
            <person name="Huang H."/>
            <person name="Zhang F."/>
            <person name="Xu H."/>
            <person name="Li N."/>
            <person name="Zhao C."/>
            <person name="Li S."/>
            <person name="Dong L."/>
            <person name="Huang Y."/>
            <person name="Li L."/>
            <person name="Xi Y."/>
            <person name="Qi Q."/>
            <person name="Li W."/>
            <person name="Zhang B."/>
            <person name="Hu W."/>
            <person name="Zhang Y."/>
            <person name="Tian X."/>
            <person name="Jiao Y."/>
            <person name="Liang X."/>
            <person name="Jin J."/>
            <person name="Gao L."/>
            <person name="Zheng W."/>
            <person name="Hao B."/>
            <person name="Liu S."/>
            <person name="Wang W."/>
            <person name="Yuan L."/>
            <person name="Cao M."/>
            <person name="McDermott J."/>
            <person name="Samudrala R."/>
            <person name="Wang J."/>
            <person name="Wong G.K."/>
            <person name="Yang H."/>
        </authorList>
    </citation>
    <scope>NUCLEOTIDE SEQUENCE [LARGE SCALE GENOMIC DNA]</scope>
</reference>
<organism evidence="4">
    <name type="scientific">Oryza sativa subsp. japonica</name>
    <name type="common">Rice</name>
    <dbReference type="NCBI Taxonomy" id="39947"/>
    <lineage>
        <taxon>Eukaryota</taxon>
        <taxon>Viridiplantae</taxon>
        <taxon>Streptophyta</taxon>
        <taxon>Embryophyta</taxon>
        <taxon>Tracheophyta</taxon>
        <taxon>Spermatophyta</taxon>
        <taxon>Magnoliopsida</taxon>
        <taxon>Liliopsida</taxon>
        <taxon>Poales</taxon>
        <taxon>Poaceae</taxon>
        <taxon>BOP clade</taxon>
        <taxon>Oryzoideae</taxon>
        <taxon>Oryzeae</taxon>
        <taxon>Oryzinae</taxon>
        <taxon>Oryza</taxon>
        <taxon>Oryza sativa</taxon>
    </lineage>
</organism>
<dbReference type="PANTHER" id="PTHR33170:SF2">
    <property type="entry name" value="OS12G0531500 PROTEIN"/>
    <property type="match status" value="1"/>
</dbReference>
<dbReference type="InterPro" id="IPR001878">
    <property type="entry name" value="Znf_CCHC"/>
</dbReference>
<proteinExistence type="predicted"/>
<reference evidence="4" key="2">
    <citation type="submission" date="2008-12" db="EMBL/GenBank/DDBJ databases">
        <title>Improved gene annotation of the rice (Oryza sativa) genomes.</title>
        <authorList>
            <person name="Wang J."/>
            <person name="Li R."/>
            <person name="Fan W."/>
            <person name="Huang Q."/>
            <person name="Zhang J."/>
            <person name="Zhou Y."/>
            <person name="Hu Y."/>
            <person name="Zi S."/>
            <person name="Li J."/>
            <person name="Ni P."/>
            <person name="Zheng H."/>
            <person name="Zhang Y."/>
            <person name="Zhao M."/>
            <person name="Hao Q."/>
            <person name="McDermott J."/>
            <person name="Samudrala R."/>
            <person name="Kristiansen K."/>
            <person name="Wong G.K.-S."/>
        </authorList>
    </citation>
    <scope>NUCLEOTIDE SEQUENCE</scope>
</reference>
<keyword evidence="1" id="KW-0862">Zinc</keyword>
<keyword evidence="1" id="KW-0863">Zinc-finger</keyword>
<dbReference type="GO" id="GO:0008270">
    <property type="term" value="F:zinc ion binding"/>
    <property type="evidence" value="ECO:0007669"/>
    <property type="project" value="UniProtKB-KW"/>
</dbReference>
<feature type="domain" description="CCHC-type" evidence="3">
    <location>
        <begin position="263"/>
        <end position="279"/>
    </location>
</feature>
<name>B9G1A2_ORYSJ</name>
<dbReference type="SUPFAM" id="SSF56219">
    <property type="entry name" value="DNase I-like"/>
    <property type="match status" value="1"/>
</dbReference>
<keyword evidence="1" id="KW-0479">Metal-binding</keyword>
<dbReference type="InterPro" id="IPR036875">
    <property type="entry name" value="Znf_CCHC_sf"/>
</dbReference>
<evidence type="ECO:0000313" key="4">
    <source>
        <dbReference type="EMBL" id="EEE68819.1"/>
    </source>
</evidence>
<accession>B9G1A2</accession>
<dbReference type="AlphaFoldDB" id="B9G1A2"/>
<dbReference type="Gene3D" id="4.10.60.10">
    <property type="entry name" value="Zinc finger, CCHC-type"/>
    <property type="match status" value="1"/>
</dbReference>
<dbReference type="Proteomes" id="UP000007752">
    <property type="component" value="Chromosome 8"/>
</dbReference>
<protein>
    <recommendedName>
        <fullName evidence="3">CCHC-type domain-containing protein</fullName>
    </recommendedName>
</protein>
<evidence type="ECO:0000259" key="3">
    <source>
        <dbReference type="PROSITE" id="PS50158"/>
    </source>
</evidence>
<feature type="compositionally biased region" description="Gly residues" evidence="2">
    <location>
        <begin position="192"/>
        <end position="202"/>
    </location>
</feature>
<dbReference type="SMART" id="SM00343">
    <property type="entry name" value="ZnF_C2HC"/>
    <property type="match status" value="2"/>
</dbReference>
<sequence length="1089" mass="123101">MAQLSATLKVRRATNNATSPRSWPAGYTFADVLTAAACAPEGKPRGVLTAAACAPGGKPRGGNRAEGVSFDQIKGKAPLEAFGEVASSSATANSSALPATSHCHEGPSPQFPREKLDACSFNIHADFGAIQELGFPARSEEIRRFGDSARRIWRVLERRCDHRTFAQVVMKRRPPPGRPDWQANKRKAMESGDGGGDWGRQAGGDWGKQAGGSWAHREEEELRKQLLAKGNQVVGDPRRPGRPGQERRDWGDRGAGGSKPAMKCFKCGREGHHQASCTNPPLCYSCHSSGHISANFPMLQSKRGVKLCGFGIPGQGFYSLQVDVSDVEMAKHPASVVETGMTEDAIDELAVVWVKIFGVPKLARSEEHIKAIVELVGEFEMIDLSTLRRDGPVRERLACKDPRELHFAIHVYINKVGYMIRWEPEGYPPYDNSQFPPDDGDDKDKKGNGDNDDMNVDEDQNTQSPARGRSAHDRRSFMGGSRGDVQSAPPAYKGKKALEETCLSETQQCPTKRAACKKQSLLVVEKESMVDQEGDSKAMIVWEGNTTQDVEYESQEIDFPVTQKSTEEGDNEDVLTGILEFEKCDIPSLFDIAIQREEEELDEEDSFQEVSYKKNRPKKSEPAITSRMSLRNRDMASVPIPKIAELLTQKKNLETGGNSNPFVVFQIIDPVELNSIAIAANISLGSNEEEIANTIETIKAKELVQAKLAEMRWKKEKEKEMTDVDSLLRNEKELPDNMGEEVDNLNTPSQEMNNMEISSESLELKKRGLPVKSLMNLNLRSMDLFNSFISDLELRDIYRCGSRYTWTNKQDYSTQEVLDRVLTSSSSEDKYPNSILSSLLRVGSDHSPPILNIGEDIERPPKYFRFESAWLTMENFHELVRQHMIPRDGSYILDYSNKKQSFLRRFLKGWELNLRQEKNQQKAVILTQIQELDAQADIRDLSPDEWNKRYEMEADLEHIYEMEELFWHKRCGEMTLLQGDRNTEFFHRMANGRRRKCLILSLEDEGRELTSKEDLKSHIIEYYKSLFRADNLSTVHLSPQIWQSELCLNADQKEAITRPFSMEELDKLPEGIHHKFDSLRGKYYWAGNR</sequence>
<feature type="region of interest" description="Disordered" evidence="2">
    <location>
        <begin position="600"/>
        <end position="623"/>
    </location>
</feature>
<feature type="region of interest" description="Disordered" evidence="2">
    <location>
        <begin position="171"/>
        <end position="202"/>
    </location>
</feature>